<feature type="region of interest" description="Disordered" evidence="1">
    <location>
        <begin position="1"/>
        <end position="27"/>
    </location>
</feature>
<feature type="compositionally biased region" description="Basic and acidic residues" evidence="1">
    <location>
        <begin position="1"/>
        <end position="13"/>
    </location>
</feature>
<proteinExistence type="predicted"/>
<evidence type="ECO:0000313" key="2">
    <source>
        <dbReference type="EMBL" id="VAW27884.1"/>
    </source>
</evidence>
<evidence type="ECO:0000256" key="1">
    <source>
        <dbReference type="SAM" id="MobiDB-lite"/>
    </source>
</evidence>
<reference evidence="2" key="1">
    <citation type="submission" date="2018-06" db="EMBL/GenBank/DDBJ databases">
        <authorList>
            <person name="Zhirakovskaya E."/>
        </authorList>
    </citation>
    <scope>NUCLEOTIDE SEQUENCE</scope>
</reference>
<gene>
    <name evidence="2" type="ORF">MNBD_BACTEROID06-1083</name>
</gene>
<accession>A0A3B0V7E0</accession>
<dbReference type="EMBL" id="UOES01000318">
    <property type="protein sequence ID" value="VAW27884.1"/>
    <property type="molecule type" value="Genomic_DNA"/>
</dbReference>
<name>A0A3B0V7E0_9ZZZZ</name>
<organism evidence="2">
    <name type="scientific">hydrothermal vent metagenome</name>
    <dbReference type="NCBI Taxonomy" id="652676"/>
    <lineage>
        <taxon>unclassified sequences</taxon>
        <taxon>metagenomes</taxon>
        <taxon>ecological metagenomes</taxon>
    </lineage>
</organism>
<protein>
    <submittedName>
        <fullName evidence="2">Uncharacterized protein</fullName>
    </submittedName>
</protein>
<sequence length="27" mass="3211">TGQYPEKREDAKETTWFNFDDAYGNVE</sequence>
<feature type="non-terminal residue" evidence="2">
    <location>
        <position position="1"/>
    </location>
</feature>
<dbReference type="AlphaFoldDB" id="A0A3B0V7E0"/>